<keyword evidence="2 4" id="KW-0732">Signal</keyword>
<evidence type="ECO:0000256" key="2">
    <source>
        <dbReference type="ARBA" id="ARBA00022729"/>
    </source>
</evidence>
<dbReference type="InterPro" id="IPR018082">
    <property type="entry name" value="AmbAllergen"/>
</dbReference>
<dbReference type="AlphaFoldDB" id="A0A816PNJ0"/>
<organism evidence="6">
    <name type="scientific">Brassica napus</name>
    <name type="common">Rape</name>
    <dbReference type="NCBI Taxonomy" id="3708"/>
    <lineage>
        <taxon>Eukaryota</taxon>
        <taxon>Viridiplantae</taxon>
        <taxon>Streptophyta</taxon>
        <taxon>Embryophyta</taxon>
        <taxon>Tracheophyta</taxon>
        <taxon>Spermatophyta</taxon>
        <taxon>Magnoliopsida</taxon>
        <taxon>eudicotyledons</taxon>
        <taxon>Gunneridae</taxon>
        <taxon>Pentapetalae</taxon>
        <taxon>rosids</taxon>
        <taxon>malvids</taxon>
        <taxon>Brassicales</taxon>
        <taxon>Brassicaceae</taxon>
        <taxon>Brassiceae</taxon>
        <taxon>Brassica</taxon>
    </lineage>
</organism>
<dbReference type="InterPro" id="IPR007524">
    <property type="entry name" value="Pec_lyase_N"/>
</dbReference>
<feature type="signal peptide" evidence="4">
    <location>
        <begin position="1"/>
        <end position="26"/>
    </location>
</feature>
<evidence type="ECO:0000256" key="3">
    <source>
        <dbReference type="ARBA" id="ARBA00023180"/>
    </source>
</evidence>
<dbReference type="PRINTS" id="PR00807">
    <property type="entry name" value="AMBALLERGEN"/>
</dbReference>
<evidence type="ECO:0000256" key="1">
    <source>
        <dbReference type="ARBA" id="ARBA00010980"/>
    </source>
</evidence>
<dbReference type="InterPro" id="IPR011050">
    <property type="entry name" value="Pectin_lyase_fold/virulence"/>
</dbReference>
<keyword evidence="3" id="KW-0325">Glycoprotein</keyword>
<dbReference type="GO" id="GO:0030570">
    <property type="term" value="F:pectate lyase activity"/>
    <property type="evidence" value="ECO:0007669"/>
    <property type="project" value="InterPro"/>
</dbReference>
<comment type="similarity">
    <text evidence="1">Belongs to the polysaccharide lyase 1 family.</text>
</comment>
<dbReference type="EMBL" id="HG994363">
    <property type="protein sequence ID" value="CAF2050787.1"/>
    <property type="molecule type" value="Genomic_DNA"/>
</dbReference>
<name>A0A816PNJ0_BRANA</name>
<protein>
    <submittedName>
        <fullName evidence="6">(rape) hypothetical protein</fullName>
    </submittedName>
</protein>
<gene>
    <name evidence="6" type="ORF">DARMORV10_A09P62160.1</name>
</gene>
<evidence type="ECO:0000259" key="5">
    <source>
        <dbReference type="Pfam" id="PF04431"/>
    </source>
</evidence>
<dbReference type="Proteomes" id="UP001295469">
    <property type="component" value="Chromosome A09"/>
</dbReference>
<dbReference type="SUPFAM" id="SSF51126">
    <property type="entry name" value="Pectin lyase-like"/>
    <property type="match status" value="1"/>
</dbReference>
<accession>A0A816PNJ0</accession>
<proteinExistence type="inferred from homology"/>
<reference evidence="6" key="1">
    <citation type="submission" date="2021-01" db="EMBL/GenBank/DDBJ databases">
        <authorList>
            <consortium name="Genoscope - CEA"/>
            <person name="William W."/>
        </authorList>
    </citation>
    <scope>NUCLEOTIDE SEQUENCE</scope>
</reference>
<dbReference type="Pfam" id="PF04431">
    <property type="entry name" value="Pec_lyase_N"/>
    <property type="match status" value="1"/>
</dbReference>
<sequence>MAAAFLNTGGYALVFLLAILVPHVQANVAVFDNYWTQRQGDALKQTIASYDPNPLNVTDHLNYHVAFWNWQSEGDYFLNGAYFVQSGRPNAWSPKPKNPVPSKFAIRPKPGTMVRELTMDAGALGCEAECIYNEQFQIIIIFIRIHYISSCPMCFLPLILNQNRNSCFLCRSNWYSHLRV</sequence>
<feature type="chain" id="PRO_5032508491" evidence="4">
    <location>
        <begin position="27"/>
        <end position="180"/>
    </location>
</feature>
<evidence type="ECO:0000313" key="6">
    <source>
        <dbReference type="EMBL" id="CAF2050787.1"/>
    </source>
</evidence>
<feature type="domain" description="Pectate lyase N-terminal" evidence="5">
    <location>
        <begin position="27"/>
        <end position="66"/>
    </location>
</feature>
<evidence type="ECO:0000256" key="4">
    <source>
        <dbReference type="SAM" id="SignalP"/>
    </source>
</evidence>